<gene>
    <name evidence="7" type="ORF">AOA14_13400</name>
</gene>
<feature type="transmembrane region" description="Helical" evidence="6">
    <location>
        <begin position="68"/>
        <end position="90"/>
    </location>
</feature>
<dbReference type="PANTHER" id="PTHR21716">
    <property type="entry name" value="TRANSMEMBRANE PROTEIN"/>
    <property type="match status" value="1"/>
</dbReference>
<feature type="transmembrane region" description="Helical" evidence="6">
    <location>
        <begin position="38"/>
        <end position="56"/>
    </location>
</feature>
<keyword evidence="4 6" id="KW-1133">Transmembrane helix</keyword>
<feature type="transmembrane region" description="Helical" evidence="6">
    <location>
        <begin position="12"/>
        <end position="32"/>
    </location>
</feature>
<evidence type="ECO:0000313" key="8">
    <source>
        <dbReference type="Proteomes" id="UP000076234"/>
    </source>
</evidence>
<evidence type="ECO:0000256" key="1">
    <source>
        <dbReference type="ARBA" id="ARBA00004141"/>
    </source>
</evidence>
<evidence type="ECO:0008006" key="9">
    <source>
        <dbReference type="Google" id="ProtNLM"/>
    </source>
</evidence>
<feature type="transmembrane region" description="Helical" evidence="6">
    <location>
        <begin position="272"/>
        <end position="293"/>
    </location>
</feature>
<dbReference type="InterPro" id="IPR002549">
    <property type="entry name" value="AI-2E-like"/>
</dbReference>
<feature type="transmembrane region" description="Helical" evidence="6">
    <location>
        <begin position="217"/>
        <end position="238"/>
    </location>
</feature>
<dbReference type="STRING" id="1219058.AOA14_13400"/>
<keyword evidence="5 6" id="KW-0472">Membrane</keyword>
<dbReference type="KEGG" id="ster:AOA14_13400"/>
<organism evidence="7 8">
    <name type="scientific">Sphingopyxis terrae subsp. terrae NBRC 15098</name>
    <dbReference type="NCBI Taxonomy" id="1219058"/>
    <lineage>
        <taxon>Bacteria</taxon>
        <taxon>Pseudomonadati</taxon>
        <taxon>Pseudomonadota</taxon>
        <taxon>Alphaproteobacteria</taxon>
        <taxon>Sphingomonadales</taxon>
        <taxon>Sphingomonadaceae</taxon>
        <taxon>Sphingopyxis</taxon>
    </lineage>
</organism>
<evidence type="ECO:0000256" key="6">
    <source>
        <dbReference type="SAM" id="Phobius"/>
    </source>
</evidence>
<dbReference type="AlphaFoldDB" id="A0A142W0P3"/>
<dbReference type="PANTHER" id="PTHR21716:SF4">
    <property type="entry name" value="TRANSMEMBRANE PROTEIN 245"/>
    <property type="match status" value="1"/>
</dbReference>
<comment type="similarity">
    <text evidence="2">Belongs to the autoinducer-2 exporter (AI-2E) (TC 2.A.86) family.</text>
</comment>
<feature type="transmembrane region" description="Helical" evidence="6">
    <location>
        <begin position="158"/>
        <end position="181"/>
    </location>
</feature>
<keyword evidence="3 6" id="KW-0812">Transmembrane</keyword>
<evidence type="ECO:0000256" key="2">
    <source>
        <dbReference type="ARBA" id="ARBA00009773"/>
    </source>
</evidence>
<proteinExistence type="inferred from homology"/>
<evidence type="ECO:0000256" key="5">
    <source>
        <dbReference type="ARBA" id="ARBA00023136"/>
    </source>
</evidence>
<comment type="subcellular location">
    <subcellularLocation>
        <location evidence="1">Membrane</location>
        <topology evidence="1">Multi-pass membrane protein</topology>
    </subcellularLocation>
</comment>
<reference evidence="8" key="1">
    <citation type="submission" date="2015-11" db="EMBL/GenBank/DDBJ databases">
        <title>Complete genome sequence of a polyethylene glycol-degrading strain Sphingopyxis terrae strain 203-1 (NBRC 15098).</title>
        <authorList>
            <person name="Yoshiyuki O."/>
            <person name="Shouta N."/>
            <person name="Nagata Y."/>
            <person name="Numata M."/>
            <person name="Tsuchikane K."/>
            <person name="Hosoyama A."/>
            <person name="Yamazoe A."/>
            <person name="Tsuda M."/>
            <person name="Fujita N."/>
            <person name="Kawai F."/>
        </authorList>
    </citation>
    <scope>NUCLEOTIDE SEQUENCE [LARGE SCALE GENOMIC DNA]</scope>
    <source>
        <strain evidence="8">203-1</strain>
    </source>
</reference>
<protein>
    <recommendedName>
        <fullName evidence="9">AI-2E family transporter</fullName>
    </recommendedName>
</protein>
<dbReference type="Pfam" id="PF01594">
    <property type="entry name" value="AI-2E_transport"/>
    <property type="match status" value="1"/>
</dbReference>
<sequence length="360" mass="38209">MASEGEGRGADGRWSFLVILIAISAAFALVLWPFLTAILWAVIAAILFTPVYRRLLARMPRWPNSAALLTLLLIVGIVILPAAILSVALVGEATTVYLRIQSGDIDIARIFATLFAGLPGWATTLLANLGVKDLADARDIFGSGAADGVRAVLGQALLFGQSIFGLLVKLSVVLYLSFFLLRDGDALQRRVAAAVPLRADQLGLLVDRFIVVVRATIKGSIVVAIIQGMIGGTVLWMLGVEAPLLWGVLMGAASLIPAVGTGLVWVPMALYLFFSGAIWQGAVLVFCGLFVIGMVDNLLRPILVGRETRIPDYVVLITTLGGLQLFGFHGIVIGPVIAAMFIAVWDIAAQMRGEALSPPA</sequence>
<feature type="transmembrane region" description="Helical" evidence="6">
    <location>
        <begin position="313"/>
        <end position="345"/>
    </location>
</feature>
<evidence type="ECO:0000256" key="3">
    <source>
        <dbReference type="ARBA" id="ARBA00022692"/>
    </source>
</evidence>
<reference evidence="7 8" key="2">
    <citation type="journal article" date="2016" name="Genome Announc.">
        <title>Complete Genome Sequence of Sphingopyxis terrae Strain 203-1 (NBRC 111660), a Polyethylene Glycol Degrader.</title>
        <authorList>
            <person name="Ohtsubo Y."/>
            <person name="Nonoyama S."/>
            <person name="Nagata Y."/>
            <person name="Numata M."/>
            <person name="Tsuchikane K."/>
            <person name="Hosoyama A."/>
            <person name="Yamazoe A."/>
            <person name="Tsuda M."/>
            <person name="Fujita N."/>
            <person name="Kawai F."/>
        </authorList>
    </citation>
    <scope>NUCLEOTIDE SEQUENCE [LARGE SCALE GENOMIC DNA]</scope>
    <source>
        <strain evidence="7 8">203-1</strain>
    </source>
</reference>
<evidence type="ECO:0000256" key="4">
    <source>
        <dbReference type="ARBA" id="ARBA00022989"/>
    </source>
</evidence>
<feature type="transmembrane region" description="Helical" evidence="6">
    <location>
        <begin position="244"/>
        <end position="265"/>
    </location>
</feature>
<evidence type="ECO:0000313" key="7">
    <source>
        <dbReference type="EMBL" id="AMU95604.1"/>
    </source>
</evidence>
<name>A0A142W0P3_9SPHN</name>
<dbReference type="RefSeq" id="WP_062902155.1">
    <property type="nucleotide sequence ID" value="NZ_CP013342.1"/>
</dbReference>
<dbReference type="GO" id="GO:0016020">
    <property type="term" value="C:membrane"/>
    <property type="evidence" value="ECO:0007669"/>
    <property type="project" value="UniProtKB-SubCell"/>
</dbReference>
<accession>A0A142W0P3</accession>
<dbReference type="Proteomes" id="UP000076234">
    <property type="component" value="Chromosome"/>
</dbReference>
<dbReference type="EMBL" id="CP013342">
    <property type="protein sequence ID" value="AMU95604.1"/>
    <property type="molecule type" value="Genomic_DNA"/>
</dbReference>